<feature type="region of interest" description="Disordered" evidence="1">
    <location>
        <begin position="64"/>
        <end position="90"/>
    </location>
</feature>
<dbReference type="EMBL" id="JAODUO010001231">
    <property type="protein sequence ID" value="KAK2168439.1"/>
    <property type="molecule type" value="Genomic_DNA"/>
</dbReference>
<evidence type="ECO:0000256" key="1">
    <source>
        <dbReference type="SAM" id="MobiDB-lite"/>
    </source>
</evidence>
<sequence>MEPFAHSRAPLIYRSSIQPSISISNVMRSSLPHSFPTTEPSIFRRQCSSTFVFVRGPVIGHVTGSGLNSRSNTGYFPAGGPPSQPSGCNA</sequence>
<evidence type="ECO:0000313" key="2">
    <source>
        <dbReference type="EMBL" id="KAK2168439.1"/>
    </source>
</evidence>
<dbReference type="Proteomes" id="UP001209878">
    <property type="component" value="Unassembled WGS sequence"/>
</dbReference>
<reference evidence="2" key="1">
    <citation type="journal article" date="2023" name="Mol. Biol. Evol.">
        <title>Third-Generation Sequencing Reveals the Adaptive Role of the Epigenome in Three Deep-Sea Polychaetes.</title>
        <authorList>
            <person name="Perez M."/>
            <person name="Aroh O."/>
            <person name="Sun Y."/>
            <person name="Lan Y."/>
            <person name="Juniper S.K."/>
            <person name="Young C.R."/>
            <person name="Angers B."/>
            <person name="Qian P.Y."/>
        </authorList>
    </citation>
    <scope>NUCLEOTIDE SEQUENCE</scope>
    <source>
        <strain evidence="2">R07B-5</strain>
    </source>
</reference>
<organism evidence="2 3">
    <name type="scientific">Ridgeia piscesae</name>
    <name type="common">Tubeworm</name>
    <dbReference type="NCBI Taxonomy" id="27915"/>
    <lineage>
        <taxon>Eukaryota</taxon>
        <taxon>Metazoa</taxon>
        <taxon>Spiralia</taxon>
        <taxon>Lophotrochozoa</taxon>
        <taxon>Annelida</taxon>
        <taxon>Polychaeta</taxon>
        <taxon>Sedentaria</taxon>
        <taxon>Canalipalpata</taxon>
        <taxon>Sabellida</taxon>
        <taxon>Siboglinidae</taxon>
        <taxon>Ridgeia</taxon>
    </lineage>
</organism>
<protein>
    <submittedName>
        <fullName evidence="2">Uncharacterized protein</fullName>
    </submittedName>
</protein>
<name>A0AAD9KB32_RIDPI</name>
<dbReference type="AlphaFoldDB" id="A0AAD9KB32"/>
<keyword evidence="3" id="KW-1185">Reference proteome</keyword>
<accession>A0AAD9KB32</accession>
<comment type="caution">
    <text evidence="2">The sequence shown here is derived from an EMBL/GenBank/DDBJ whole genome shotgun (WGS) entry which is preliminary data.</text>
</comment>
<evidence type="ECO:0000313" key="3">
    <source>
        <dbReference type="Proteomes" id="UP001209878"/>
    </source>
</evidence>
<feature type="compositionally biased region" description="Polar residues" evidence="1">
    <location>
        <begin position="65"/>
        <end position="74"/>
    </location>
</feature>
<gene>
    <name evidence="2" type="ORF">NP493_1225g02029</name>
</gene>
<proteinExistence type="predicted"/>